<evidence type="ECO:0000313" key="2">
    <source>
        <dbReference type="EnsemblMetazoa" id="CLYHEMP003019.1"/>
    </source>
</evidence>
<dbReference type="SMART" id="SM00851">
    <property type="entry name" value="MGS"/>
    <property type="match status" value="1"/>
</dbReference>
<dbReference type="HAMAP" id="MF_00549">
    <property type="entry name" value="Methylglyoxal_synth"/>
    <property type="match status" value="1"/>
</dbReference>
<dbReference type="GO" id="GO:0008929">
    <property type="term" value="F:methylglyoxal synthase activity"/>
    <property type="evidence" value="ECO:0007669"/>
    <property type="project" value="InterPro"/>
</dbReference>
<dbReference type="GO" id="GO:0019242">
    <property type="term" value="P:methylglyoxal biosynthetic process"/>
    <property type="evidence" value="ECO:0007669"/>
    <property type="project" value="InterPro"/>
</dbReference>
<dbReference type="InterPro" id="IPR004363">
    <property type="entry name" value="Methylgl_synth"/>
</dbReference>
<dbReference type="NCBIfam" id="NF003559">
    <property type="entry name" value="PRK05234.1"/>
    <property type="match status" value="1"/>
</dbReference>
<dbReference type="CDD" id="cd01422">
    <property type="entry name" value="MGS"/>
    <property type="match status" value="1"/>
</dbReference>
<proteinExistence type="inferred from homology"/>
<dbReference type="InterPro" id="IPR036914">
    <property type="entry name" value="MGS-like_dom_sf"/>
</dbReference>
<reference evidence="2" key="1">
    <citation type="submission" date="2021-01" db="UniProtKB">
        <authorList>
            <consortium name="EnsemblMetazoa"/>
        </authorList>
    </citation>
    <scope>IDENTIFICATION</scope>
</reference>
<dbReference type="PANTHER" id="PTHR30492">
    <property type="entry name" value="METHYLGLYOXAL SYNTHASE"/>
    <property type="match status" value="1"/>
</dbReference>
<dbReference type="RefSeq" id="XP_066923473.1">
    <property type="nucleotide sequence ID" value="XM_067067372.1"/>
</dbReference>
<dbReference type="GO" id="GO:0005829">
    <property type="term" value="C:cytosol"/>
    <property type="evidence" value="ECO:0007669"/>
    <property type="project" value="TreeGrafter"/>
</dbReference>
<accession>A0A7M5URJ9</accession>
<organism evidence="2 3">
    <name type="scientific">Clytia hemisphaerica</name>
    <dbReference type="NCBI Taxonomy" id="252671"/>
    <lineage>
        <taxon>Eukaryota</taxon>
        <taxon>Metazoa</taxon>
        <taxon>Cnidaria</taxon>
        <taxon>Hydrozoa</taxon>
        <taxon>Hydroidolina</taxon>
        <taxon>Leptothecata</taxon>
        <taxon>Obeliida</taxon>
        <taxon>Clytiidae</taxon>
        <taxon>Clytia</taxon>
    </lineage>
</organism>
<dbReference type="InterPro" id="IPR011607">
    <property type="entry name" value="MGS-like_dom"/>
</dbReference>
<dbReference type="EnsemblMetazoa" id="CLYHEMT003019.1">
    <property type="protein sequence ID" value="CLYHEMP003019.1"/>
    <property type="gene ID" value="CLYHEMG003019"/>
</dbReference>
<feature type="domain" description="MGS-like" evidence="1">
    <location>
        <begin position="47"/>
        <end position="179"/>
    </location>
</feature>
<dbReference type="Gene3D" id="3.40.50.1380">
    <property type="entry name" value="Methylglyoxal synthase-like domain"/>
    <property type="match status" value="1"/>
</dbReference>
<dbReference type="SUPFAM" id="SSF52335">
    <property type="entry name" value="Methylglyoxal synthase-like"/>
    <property type="match status" value="1"/>
</dbReference>
<dbReference type="NCBIfam" id="TIGR00160">
    <property type="entry name" value="MGSA"/>
    <property type="match status" value="1"/>
</dbReference>
<dbReference type="Pfam" id="PF02142">
    <property type="entry name" value="MGS"/>
    <property type="match status" value="1"/>
</dbReference>
<dbReference type="PROSITE" id="PS51855">
    <property type="entry name" value="MGS"/>
    <property type="match status" value="1"/>
</dbReference>
<evidence type="ECO:0000259" key="1">
    <source>
        <dbReference type="PROSITE" id="PS51855"/>
    </source>
</evidence>
<protein>
    <recommendedName>
        <fullName evidence="1">MGS-like domain-containing protein</fullName>
    </recommendedName>
</protein>
<name>A0A7M5URJ9_9CNID</name>
<dbReference type="AlphaFoldDB" id="A0A7M5URJ9"/>
<evidence type="ECO:0000313" key="3">
    <source>
        <dbReference type="Proteomes" id="UP000594262"/>
    </source>
</evidence>
<keyword evidence="3" id="KW-1185">Reference proteome</keyword>
<dbReference type="Proteomes" id="UP000594262">
    <property type="component" value="Unplaced"/>
</dbReference>
<dbReference type="GeneID" id="136810770"/>
<sequence length="179" mass="19991">MNGMESSNNGCLDNIIGTSDHDFTQNGEYKDFENAVSLNVPTRQKSIKMAHRKTIALIAHDKYKPNLIKWCQKWKHILKEYYLIGTGTTSKKINKETGLDVQGMLSGPDGGDQQIGARIAEHRCDFLCFFWDPTSAAPHDHDVKALFRIATLYDVLIATNPSTADMVISNPVMSCKKEG</sequence>
<dbReference type="PANTHER" id="PTHR30492:SF0">
    <property type="entry name" value="METHYLGLYOXAL SYNTHASE"/>
    <property type="match status" value="1"/>
</dbReference>
<dbReference type="OrthoDB" id="10251097at2759"/>